<evidence type="ECO:0000313" key="5">
    <source>
        <dbReference type="EMBL" id="KAJ5198285.1"/>
    </source>
</evidence>
<proteinExistence type="predicted"/>
<dbReference type="EMBL" id="JAPQKR010000014">
    <property type="protein sequence ID" value="KAJ5198285.1"/>
    <property type="molecule type" value="Genomic_DNA"/>
</dbReference>
<name>A0A9W9JNR4_9EURO</name>
<feature type="domain" description="EGF-like" evidence="4">
    <location>
        <begin position="539"/>
        <end position="576"/>
    </location>
</feature>
<dbReference type="InterPro" id="IPR000742">
    <property type="entry name" value="EGF"/>
</dbReference>
<dbReference type="PANTHER" id="PTHR17178:SF0">
    <property type="entry name" value="SERGLYCIN"/>
    <property type="match status" value="1"/>
</dbReference>
<feature type="region of interest" description="Disordered" evidence="2">
    <location>
        <begin position="188"/>
        <end position="225"/>
    </location>
</feature>
<feature type="compositionally biased region" description="Pro residues" evidence="2">
    <location>
        <begin position="125"/>
        <end position="138"/>
    </location>
</feature>
<protein>
    <recommendedName>
        <fullName evidence="4">EGF-like domain-containing protein</fullName>
    </recommendedName>
</protein>
<sequence>MSSESPIAPGAEPGRKGSVKRARELLEAGVRPTRAPPVLKPPPLRPQTQWPLPASGLQAGQLNPNQLPQQHPGYGLPRGPSPARPPRPSEVPELLSPAVYSARSGQASEVTLNNPYRPAHSFPHTKPPQSLPPPPPRPGANDDFCVSPTSTVGMNSRISFTTADLFRQSTASSTVSVPIMAPVRTLEPPVPVDPQTRTAGLTAPISRVSQARKSSVSPIPESEEFAAPRRTLGSLASSRAIPSSWGSGVAESEILGAYLDDDSDEDKHNMEIGQGQGETLVRNASLGKKHKPTMRTIVKSNPDVPSTKPREKKNEKAATGLTEGAAVGQARRSSACTTSAESCVDPEKPRFADVVYNPAPEKGVVALPKAAPTMSDKRPGGRKPPRLNMDAVRDAETRGSLSSLSDLIHRATKLAANLDRGITGSRADLAADPEYKGFMGQLRGASSSLSDILASFPNPGLAAPDNRVSWPIFFRRSTLRNVEPLGSHDEVPNEKVPVKRRCCGMPRKWFIILCIILFIIVVLAIILPVFLVAVPAQNASNSCAKTTPCQNGGTSVSGGSECSCVCSNGYTGSQCTVKGDSSCVTSGIAYGTTTKNATMGSYIPSLLDNAQSKFGIDLDPVTIMALFSLRNVSCTTENLIVAFDDVARSSSGTRRSVVLPLDLPLADEGVSSLSIVPTVTAPPIVARAMATQNGIFYDNSGEDNSETSNKTGSSTTTATQTSPSATTTAAAKPSTGVPDKVIEFSQTAVLYILQNTGSLESALFSESQISTYLTNSYNNVTNPQLQLLGEFGLDFKTMTISVENSTQT</sequence>
<comment type="caution">
    <text evidence="1">Lacks conserved residue(s) required for the propagation of feature annotation.</text>
</comment>
<feature type="compositionally biased region" description="Polar residues" evidence="2">
    <location>
        <begin position="103"/>
        <end position="114"/>
    </location>
</feature>
<dbReference type="PANTHER" id="PTHR17178">
    <property type="entry name" value="SECRETORY GRANULE PROTEOGLYCAN CORE PROTEIN"/>
    <property type="match status" value="1"/>
</dbReference>
<feature type="compositionally biased region" description="Polar residues" evidence="2">
    <location>
        <begin position="207"/>
        <end position="217"/>
    </location>
</feature>
<feature type="region of interest" description="Disordered" evidence="2">
    <location>
        <begin position="697"/>
        <end position="735"/>
    </location>
</feature>
<feature type="compositionally biased region" description="Low complexity" evidence="2">
    <location>
        <begin position="56"/>
        <end position="73"/>
    </location>
</feature>
<dbReference type="Proteomes" id="UP001150904">
    <property type="component" value="Unassembled WGS sequence"/>
</dbReference>
<feature type="region of interest" description="Disordered" evidence="2">
    <location>
        <begin position="1"/>
        <end position="148"/>
    </location>
</feature>
<dbReference type="GeneID" id="83181765"/>
<accession>A0A9W9JNR4</accession>
<gene>
    <name evidence="5" type="ORF">N7498_007402</name>
</gene>
<evidence type="ECO:0000259" key="4">
    <source>
        <dbReference type="PROSITE" id="PS50026"/>
    </source>
</evidence>
<dbReference type="CDD" id="cd00054">
    <property type="entry name" value="EGF_CA"/>
    <property type="match status" value="1"/>
</dbReference>
<keyword evidence="1" id="KW-1015">Disulfide bond</keyword>
<reference evidence="5" key="2">
    <citation type="journal article" date="2023" name="IMA Fungus">
        <title>Comparative genomic study of the Penicillium genus elucidates a diverse pangenome and 15 lateral gene transfer events.</title>
        <authorList>
            <person name="Petersen C."/>
            <person name="Sorensen T."/>
            <person name="Nielsen M.R."/>
            <person name="Sondergaard T.E."/>
            <person name="Sorensen J.L."/>
            <person name="Fitzpatrick D.A."/>
            <person name="Frisvad J.C."/>
            <person name="Nielsen K.L."/>
        </authorList>
    </citation>
    <scope>NUCLEOTIDE SEQUENCE</scope>
    <source>
        <strain evidence="5">IBT 15544</strain>
    </source>
</reference>
<keyword evidence="3" id="KW-1133">Transmembrane helix</keyword>
<feature type="compositionally biased region" description="Pro residues" evidence="2">
    <location>
        <begin position="34"/>
        <end position="45"/>
    </location>
</feature>
<organism evidence="5 6">
    <name type="scientific">Penicillium cinerascens</name>
    <dbReference type="NCBI Taxonomy" id="70096"/>
    <lineage>
        <taxon>Eukaryota</taxon>
        <taxon>Fungi</taxon>
        <taxon>Dikarya</taxon>
        <taxon>Ascomycota</taxon>
        <taxon>Pezizomycotina</taxon>
        <taxon>Eurotiomycetes</taxon>
        <taxon>Eurotiomycetidae</taxon>
        <taxon>Eurotiales</taxon>
        <taxon>Aspergillaceae</taxon>
        <taxon>Penicillium</taxon>
    </lineage>
</organism>
<feature type="compositionally biased region" description="Low complexity" evidence="2">
    <location>
        <begin position="706"/>
        <end position="735"/>
    </location>
</feature>
<dbReference type="PROSITE" id="PS00022">
    <property type="entry name" value="EGF_1"/>
    <property type="match status" value="1"/>
</dbReference>
<evidence type="ECO:0000256" key="3">
    <source>
        <dbReference type="SAM" id="Phobius"/>
    </source>
</evidence>
<evidence type="ECO:0000256" key="2">
    <source>
        <dbReference type="SAM" id="MobiDB-lite"/>
    </source>
</evidence>
<dbReference type="AlphaFoldDB" id="A0A9W9JNR4"/>
<feature type="region of interest" description="Disordered" evidence="2">
    <location>
        <begin position="297"/>
        <end position="333"/>
    </location>
</feature>
<dbReference type="Gene3D" id="2.10.25.10">
    <property type="entry name" value="Laminin"/>
    <property type="match status" value="1"/>
</dbReference>
<feature type="compositionally biased region" description="Pro residues" evidence="2">
    <location>
        <begin position="79"/>
        <end position="89"/>
    </location>
</feature>
<dbReference type="OrthoDB" id="283575at2759"/>
<evidence type="ECO:0000256" key="1">
    <source>
        <dbReference type="PROSITE-ProRule" id="PRU00076"/>
    </source>
</evidence>
<feature type="transmembrane region" description="Helical" evidence="3">
    <location>
        <begin position="509"/>
        <end position="534"/>
    </location>
</feature>
<comment type="caution">
    <text evidence="5">The sequence shown here is derived from an EMBL/GenBank/DDBJ whole genome shotgun (WGS) entry which is preliminary data.</text>
</comment>
<keyword evidence="3" id="KW-0472">Membrane</keyword>
<keyword evidence="3" id="KW-0812">Transmembrane</keyword>
<keyword evidence="6" id="KW-1185">Reference proteome</keyword>
<reference evidence="5" key="1">
    <citation type="submission" date="2022-12" db="EMBL/GenBank/DDBJ databases">
        <authorList>
            <person name="Petersen C."/>
        </authorList>
    </citation>
    <scope>NUCLEOTIDE SEQUENCE</scope>
    <source>
        <strain evidence="5">IBT 15544</strain>
    </source>
</reference>
<evidence type="ECO:0000313" key="6">
    <source>
        <dbReference type="Proteomes" id="UP001150904"/>
    </source>
</evidence>
<feature type="region of interest" description="Disordered" evidence="2">
    <location>
        <begin position="261"/>
        <end position="281"/>
    </location>
</feature>
<feature type="disulfide bond" evidence="1">
    <location>
        <begin position="566"/>
        <end position="575"/>
    </location>
</feature>
<dbReference type="RefSeq" id="XP_058306713.1">
    <property type="nucleotide sequence ID" value="XM_058454464.1"/>
</dbReference>
<dbReference type="PROSITE" id="PS01186">
    <property type="entry name" value="EGF_2"/>
    <property type="match status" value="1"/>
</dbReference>
<dbReference type="PROSITE" id="PS50026">
    <property type="entry name" value="EGF_3"/>
    <property type="match status" value="1"/>
</dbReference>
<keyword evidence="1" id="KW-0245">EGF-like domain</keyword>